<evidence type="ECO:0000256" key="1">
    <source>
        <dbReference type="SAM" id="SignalP"/>
    </source>
</evidence>
<protein>
    <submittedName>
        <fullName evidence="2">SIMPL domain-containing protein</fullName>
    </submittedName>
</protein>
<proteinExistence type="predicted"/>
<dbReference type="AlphaFoldDB" id="A0A939F4F9"/>
<name>A0A939F4F9_9ACTN</name>
<dbReference type="Gene3D" id="3.30.110.170">
    <property type="entry name" value="Protein of unknown function (DUF541), domain 1"/>
    <property type="match status" value="1"/>
</dbReference>
<organism evidence="2 3">
    <name type="scientific">Streptomyces beijiangensis</name>
    <dbReference type="NCBI Taxonomy" id="163361"/>
    <lineage>
        <taxon>Bacteria</taxon>
        <taxon>Bacillati</taxon>
        <taxon>Actinomycetota</taxon>
        <taxon>Actinomycetes</taxon>
        <taxon>Kitasatosporales</taxon>
        <taxon>Streptomycetaceae</taxon>
        <taxon>Streptomyces</taxon>
    </lineage>
</organism>
<reference evidence="2" key="1">
    <citation type="submission" date="2021-03" db="EMBL/GenBank/DDBJ databases">
        <title>Streptomyces poriferae sp. nov., a novel marine sponge-derived Actinobacteria species with anti-MRSA activity.</title>
        <authorList>
            <person name="Sandoval-Powers M."/>
            <person name="Kralova S."/>
            <person name="Nguyen G.-S."/>
            <person name="Fawwal D."/>
            <person name="Degnes K."/>
            <person name="Klinkenberg G."/>
            <person name="Sletta H."/>
            <person name="Wentzel A."/>
            <person name="Liles M.R."/>
        </authorList>
    </citation>
    <scope>NUCLEOTIDE SEQUENCE</scope>
    <source>
        <strain evidence="2">DSM 41794</strain>
    </source>
</reference>
<gene>
    <name evidence="2" type="ORF">J0695_06980</name>
</gene>
<evidence type="ECO:0000313" key="2">
    <source>
        <dbReference type="EMBL" id="MBO0511554.1"/>
    </source>
</evidence>
<dbReference type="EMBL" id="JAFLRJ010000060">
    <property type="protein sequence ID" value="MBO0511554.1"/>
    <property type="molecule type" value="Genomic_DNA"/>
</dbReference>
<dbReference type="InterPro" id="IPR052022">
    <property type="entry name" value="26kDa_periplasmic_antigen"/>
</dbReference>
<comment type="caution">
    <text evidence="2">The sequence shown here is derived from an EMBL/GenBank/DDBJ whole genome shotgun (WGS) entry which is preliminary data.</text>
</comment>
<accession>A0A939F4F9</accession>
<dbReference type="Pfam" id="PF04402">
    <property type="entry name" value="SIMPL"/>
    <property type="match status" value="1"/>
</dbReference>
<dbReference type="RefSeq" id="WP_206960964.1">
    <property type="nucleotide sequence ID" value="NZ_BAAAJJ010000004.1"/>
</dbReference>
<dbReference type="GO" id="GO:0006974">
    <property type="term" value="P:DNA damage response"/>
    <property type="evidence" value="ECO:0007669"/>
    <property type="project" value="TreeGrafter"/>
</dbReference>
<dbReference type="Gene3D" id="3.30.70.2970">
    <property type="entry name" value="Protein of unknown function (DUF541), domain 2"/>
    <property type="match status" value="1"/>
</dbReference>
<dbReference type="InterPro" id="IPR007497">
    <property type="entry name" value="SIMPL/DUF541"/>
</dbReference>
<feature type="chain" id="PRO_5039438779" evidence="1">
    <location>
        <begin position="31"/>
        <end position="250"/>
    </location>
</feature>
<dbReference type="PANTHER" id="PTHR34387:SF1">
    <property type="entry name" value="PERIPLASMIC IMMUNOGENIC PROTEIN"/>
    <property type="match status" value="1"/>
</dbReference>
<dbReference type="Proteomes" id="UP000664167">
    <property type="component" value="Unassembled WGS sequence"/>
</dbReference>
<keyword evidence="1" id="KW-0732">Signal</keyword>
<keyword evidence="3" id="KW-1185">Reference proteome</keyword>
<evidence type="ECO:0000313" key="3">
    <source>
        <dbReference type="Proteomes" id="UP000664167"/>
    </source>
</evidence>
<feature type="signal peptide" evidence="1">
    <location>
        <begin position="1"/>
        <end position="30"/>
    </location>
</feature>
<sequence>MSVRTSSAVATSIAAALLAGGLLTAGASPAAAVTRVAPAADPAPATVTVTGEGAASATPDMAVLGAGVEATKPTAKEALAAQSAAAAKLLAALRKQGVAERDVQTEGLSLSAVYQQDQAGGPAKQTGYLAGQSFSVTIRDIGKVGAVVQAAADATGDAGRITGVSFDVADPGALQTVARKAAVRDAHDKAAQHAELAGRKLGRLVSLTEGESGRSRPAAMPAAAFDKESVPVAPGQVEDRITVTAVYELD</sequence>
<dbReference type="PANTHER" id="PTHR34387">
    <property type="entry name" value="SLR1258 PROTEIN"/>
    <property type="match status" value="1"/>
</dbReference>